<evidence type="ECO:0000313" key="1">
    <source>
        <dbReference type="EMBL" id="KAG2444922.1"/>
    </source>
</evidence>
<dbReference type="SUPFAM" id="SSF56219">
    <property type="entry name" value="DNase I-like"/>
    <property type="match status" value="1"/>
</dbReference>
<protein>
    <recommendedName>
        <fullName evidence="3">Endonuclease/exonuclease/phosphatase domain-containing protein</fullName>
    </recommendedName>
</protein>
<accession>A0A836B1P8</accession>
<dbReference type="EMBL" id="JAEHOC010000002">
    <property type="protein sequence ID" value="KAG2444922.1"/>
    <property type="molecule type" value="Genomic_DNA"/>
</dbReference>
<dbReference type="OrthoDB" id="551484at2759"/>
<dbReference type="AlphaFoldDB" id="A0A836B1P8"/>
<dbReference type="Proteomes" id="UP000650467">
    <property type="component" value="Unassembled WGS sequence"/>
</dbReference>
<gene>
    <name evidence="1" type="ORF">HXX76_001658</name>
</gene>
<name>A0A836B1P8_CHLIN</name>
<sequence>MKGAGAQEPDAIPDYVWCRTTLQGEARLDVTWKEDGELLDSYSAACTQMERYRSGQTSGRCCDAKTFFRYPPITVVLRRIKATTGSDTTYVITTAHTPGSSTVRDLEQLAREVEWLFDRYTYGRIMQSMVELKKMRSLLKGGQLLPNDKVVHVVAGDLNTQLFKKAEKKRGAGLGLPPSRGDGKKSALEGWVGFQGRDDAFSEPSGNTTFPDVVYVLKESVHKLRNPGIMVLPLAKVSDMLFSGGSDHKPLLVSFREVDQEARAVLPAAVAVKSLMQTEKKS</sequence>
<evidence type="ECO:0008006" key="3">
    <source>
        <dbReference type="Google" id="ProtNLM"/>
    </source>
</evidence>
<reference evidence="1" key="1">
    <citation type="journal article" date="2020" name="bioRxiv">
        <title>Comparative genomics of Chlamydomonas.</title>
        <authorList>
            <person name="Craig R.J."/>
            <person name="Hasan A.R."/>
            <person name="Ness R.W."/>
            <person name="Keightley P.D."/>
        </authorList>
    </citation>
    <scope>NUCLEOTIDE SEQUENCE</scope>
    <source>
        <strain evidence="1">SAG 7.73</strain>
    </source>
</reference>
<keyword evidence="2" id="KW-1185">Reference proteome</keyword>
<organism evidence="1 2">
    <name type="scientific">Chlamydomonas incerta</name>
    <dbReference type="NCBI Taxonomy" id="51695"/>
    <lineage>
        <taxon>Eukaryota</taxon>
        <taxon>Viridiplantae</taxon>
        <taxon>Chlorophyta</taxon>
        <taxon>core chlorophytes</taxon>
        <taxon>Chlorophyceae</taxon>
        <taxon>CS clade</taxon>
        <taxon>Chlamydomonadales</taxon>
        <taxon>Chlamydomonadaceae</taxon>
        <taxon>Chlamydomonas</taxon>
    </lineage>
</organism>
<proteinExistence type="predicted"/>
<comment type="caution">
    <text evidence="1">The sequence shown here is derived from an EMBL/GenBank/DDBJ whole genome shotgun (WGS) entry which is preliminary data.</text>
</comment>
<evidence type="ECO:0000313" key="2">
    <source>
        <dbReference type="Proteomes" id="UP000650467"/>
    </source>
</evidence>
<dbReference type="InterPro" id="IPR036691">
    <property type="entry name" value="Endo/exonu/phosph_ase_sf"/>
</dbReference>